<evidence type="ECO:0000256" key="4">
    <source>
        <dbReference type="SAM" id="MobiDB-lite"/>
    </source>
</evidence>
<reference evidence="6 7" key="1">
    <citation type="submission" date="2022-01" db="EMBL/GenBank/DDBJ databases">
        <title>A high-quality chromosome-level genome assembly of rohu carp, Labeo rohita.</title>
        <authorList>
            <person name="Arick M.A. II"/>
            <person name="Hsu C.-Y."/>
            <person name="Magbanua Z."/>
            <person name="Pechanova O."/>
            <person name="Grover C."/>
            <person name="Miller E."/>
            <person name="Thrash A."/>
            <person name="Ezzel L."/>
            <person name="Alam S."/>
            <person name="Benzie J."/>
            <person name="Hamilton M."/>
            <person name="Karsi A."/>
            <person name="Lawrence M.L."/>
            <person name="Peterson D.G."/>
        </authorList>
    </citation>
    <scope>NUCLEOTIDE SEQUENCE [LARGE SCALE GENOMIC DNA]</scope>
    <source>
        <strain evidence="7">BAU-BD-2019</strain>
        <tissue evidence="6">Blood</tissue>
    </source>
</reference>
<accession>A0ABQ8L7A7</accession>
<keyword evidence="7" id="KW-1185">Reference proteome</keyword>
<dbReference type="SUPFAM" id="SSF56204">
    <property type="entry name" value="Hect, E3 ligase catalytic domain"/>
    <property type="match status" value="1"/>
</dbReference>
<dbReference type="EMBL" id="JACTAM010001102">
    <property type="protein sequence ID" value="KAI2646607.1"/>
    <property type="molecule type" value="Genomic_DNA"/>
</dbReference>
<evidence type="ECO:0000313" key="7">
    <source>
        <dbReference type="Proteomes" id="UP000830375"/>
    </source>
</evidence>
<dbReference type="InterPro" id="IPR000569">
    <property type="entry name" value="HECT_dom"/>
</dbReference>
<feature type="domain" description="HECT" evidence="5">
    <location>
        <begin position="332"/>
        <end position="364"/>
    </location>
</feature>
<evidence type="ECO:0000313" key="6">
    <source>
        <dbReference type="EMBL" id="KAI2646607.1"/>
    </source>
</evidence>
<evidence type="ECO:0000256" key="3">
    <source>
        <dbReference type="PROSITE-ProRule" id="PRU00104"/>
    </source>
</evidence>
<comment type="caution">
    <text evidence="6">The sequence shown here is derived from an EMBL/GenBank/DDBJ whole genome shotgun (WGS) entry which is preliminary data.</text>
</comment>
<feature type="region of interest" description="Disordered" evidence="4">
    <location>
        <begin position="1"/>
        <end position="74"/>
    </location>
</feature>
<name>A0ABQ8L7A7_LABRO</name>
<sequence>MKFRDSAMHSQAQPGYPGRTHPRNHKSTMRCFPGLFKDKQKCRPPSRLSKKRSGTKTTPIQFFLLDSPTERTPKPSDELMLLQAGLGRRTVNVPEDACHNEITHILSETYLKMSELEGAWMLHKAMGGSGQRKLNLLTPEEEGYTGASLVKSWGGKGCLYIMPIQNTLDISPLPFTALEFQAMLKARCVSCQEYVPLQLLGLHVKTCIQSKVKVETHCDNDIINLDGDIINLDDEVASGDVQPSHLESKVACPLCSQLFTKDDICVHASVCGESNTNEGDADISEDTDEHFGSVSDILMSLESKVDTSRSFNINVTREDLFQRGLKQWARQKQASPKNLLRVSFIGENGIDQGALRKEFLTEMVCGIEARFFEGDGERGKNPKYSICDYQDNSFKTCGEIFATSLVQGGPAPNFLTRWCYHFLCHGEMDKDVGVLEVTDQDIKNLMTEVENAEGGERLIDLSDAIVACGYTGPINVDQKKAITELYGLDEVLAQHTQMCQQLFVPGHLQEVNVDFLLLALSPDFSEEGSVRRQREMQIINFLQDFLQKLEDRETDSQEEGSPEGQSHVAAVHGTNGWGKRLSVRSFLQWVTGQAHVPLIESKREAFKITVNFDHDCDTRYGAHSLCYPIVNACAVAITFPTRHLATSQEFENNLTEAICGGYEFSRH</sequence>
<evidence type="ECO:0000259" key="5">
    <source>
        <dbReference type="PROSITE" id="PS50237"/>
    </source>
</evidence>
<gene>
    <name evidence="6" type="ORF">H4Q32_028928</name>
</gene>
<keyword evidence="2 3" id="KW-0833">Ubl conjugation pathway</keyword>
<feature type="compositionally biased region" description="Basic residues" evidence="4">
    <location>
        <begin position="42"/>
        <end position="54"/>
    </location>
</feature>
<dbReference type="Proteomes" id="UP000830375">
    <property type="component" value="Unassembled WGS sequence"/>
</dbReference>
<dbReference type="PROSITE" id="PS50237">
    <property type="entry name" value="HECT"/>
    <property type="match status" value="1"/>
</dbReference>
<comment type="caution">
    <text evidence="3">Lacks conserved residue(s) required for the propagation of feature annotation.</text>
</comment>
<organism evidence="6 7">
    <name type="scientific">Labeo rohita</name>
    <name type="common">Indian major carp</name>
    <name type="synonym">Cyprinus rohita</name>
    <dbReference type="NCBI Taxonomy" id="84645"/>
    <lineage>
        <taxon>Eukaryota</taxon>
        <taxon>Metazoa</taxon>
        <taxon>Chordata</taxon>
        <taxon>Craniata</taxon>
        <taxon>Vertebrata</taxon>
        <taxon>Euteleostomi</taxon>
        <taxon>Actinopterygii</taxon>
        <taxon>Neopterygii</taxon>
        <taxon>Teleostei</taxon>
        <taxon>Ostariophysi</taxon>
        <taxon>Cypriniformes</taxon>
        <taxon>Cyprinidae</taxon>
        <taxon>Labeoninae</taxon>
        <taxon>Labeonini</taxon>
        <taxon>Labeo</taxon>
    </lineage>
</organism>
<protein>
    <submittedName>
        <fullName evidence="6">G2/M phase-specific E3 ubiquitin-protein ligase</fullName>
    </submittedName>
</protein>
<dbReference type="Gene3D" id="3.90.1750.10">
    <property type="entry name" value="Hect, E3 ligase catalytic domains"/>
    <property type="match status" value="1"/>
</dbReference>
<proteinExistence type="predicted"/>
<keyword evidence="1" id="KW-0808">Transferase</keyword>
<dbReference type="InterPro" id="IPR035983">
    <property type="entry name" value="Hect_E3_ubiquitin_ligase"/>
</dbReference>
<evidence type="ECO:0000256" key="1">
    <source>
        <dbReference type="ARBA" id="ARBA00022679"/>
    </source>
</evidence>
<evidence type="ECO:0000256" key="2">
    <source>
        <dbReference type="ARBA" id="ARBA00022786"/>
    </source>
</evidence>